<dbReference type="SUPFAM" id="SSF55785">
    <property type="entry name" value="PYP-like sensor domain (PAS domain)"/>
    <property type="match status" value="1"/>
</dbReference>
<dbReference type="Proteomes" id="UP001470230">
    <property type="component" value="Unassembled WGS sequence"/>
</dbReference>
<dbReference type="PANTHER" id="PTHR11920">
    <property type="entry name" value="GUANYLYL CYCLASE"/>
    <property type="match status" value="1"/>
</dbReference>
<sequence>MSIMNSQTLVFRPNSLASITSQPQYFIFICNILINICFSLGSVFDKTIQIFLFSINIILYIITAFSVFIKGGFIQDFVSNLVLSSSITGAVFTLIDMLFIINNKNGSLAILFAFIIFFSMMLILDFFILRSYTVKQLTLLDSIKEDPVFFSYVKTPNHFLQLASCGIKNSHPNIINLSFFLLGIEKWKSNQYVYFVYAKFIAIYPEETKTLKYILKAIKMQENTGSAFRCIEDQSRMIMKQRETDFTSELKSKIGNLKKEIQSTKHKIGHVLDVIIRGNLNEIDESTKRAISSINQTHTDIKHLLREYPNNRHVTYIYSNFLNDVVADHVLSHEMHIRTRMLFPGVISSDDQTHEYGLRTFPNLPKAIDTQREQQPALISSTAEITQIDLESKIDDHQRNLDQIAGIKMNIEDLRIPSIYGTKIIRILVSLIIFVLPCIIGLILIQWYTRKLQRPLDFIGSLSMLRALAYQVIGFSLRYVGESLGFFPIYTNVTREPPSNFGSTWDTKKQLEFIVQATTKALQDFDSFRMFEEDNYYINQAQNLIFQNTVPYRFFTSPTNFTDSNISIQAAILDYTIQQKVVLTVSKIEPSLIDTGVILNPINNAYSVSMNTRDALDLMIAYIANNYEHVKKVGKIILIVLITLTLLAYLITLFIELKWINSNKQETYQCLFSLPKNIVSELAENLDTKKSDNQAEEMNKQDENILKIFNSGMSSENSLSDVLLIIAGTILIIVLAISASILFIHLVNKLTESVKNSAPHIYYLQSAYTNYLSSLNYLHIILYEFGGYPVKTINYSYAKERMMYNFERGDYYYHFLNSGGPQLSEVPFKKFVEGIKNASLNNCTISTAEKTDLMSIFECSPVDMTIVLFEPIIKYSFSPYEKGIIDSLNPKDPYYLSLWVNLISPIYELFFEPLHNQIVPSINQDLKTINGQFVPIIVFFLILVILIEIIIYFRIMFIEDHIRSVLLLLLHCKPTTIFSSMKITRILAGDFSTQQSDTLERNSAFFDTVVTSLPNAIMYANQDMIILSANEACKRTFGDDHLVGKSIKDFFMSDKFIGHVENLFASVESNPTEEITYKTNANSELILKTTSMIACGKFVITCRNVTQSHNYNTLILEEKQNSDKLLSTILPPSLVSRVQEGEKNISFSVQSASILFSDIVSFTPWCSSLPEETVMSTLNILFKRFDSILVTKPTMTKIKCIGDCYMAAGGIFAEINQPAVHAKDVVSFGLQSIKEVLLINDEIHQNLKIRVGVNTGGPIVAGVLGIGKPTFEILGPAINRAQQMEQNGFPMKVHISSAVYELICGSNFKICNRRQIECKNEMVETYLVEP</sequence>
<evidence type="ECO:0000256" key="2">
    <source>
        <dbReference type="ARBA" id="ARBA00022692"/>
    </source>
</evidence>
<dbReference type="CDD" id="cd07302">
    <property type="entry name" value="CHD"/>
    <property type="match status" value="1"/>
</dbReference>
<dbReference type="EMBL" id="JAPFFF010000010">
    <property type="protein sequence ID" value="KAK8880782.1"/>
    <property type="molecule type" value="Genomic_DNA"/>
</dbReference>
<dbReference type="InterPro" id="IPR050401">
    <property type="entry name" value="Cyclic_nucleotide_synthase"/>
</dbReference>
<evidence type="ECO:0000256" key="6">
    <source>
        <dbReference type="ARBA" id="ARBA00023239"/>
    </source>
</evidence>
<evidence type="ECO:0000256" key="5">
    <source>
        <dbReference type="ARBA" id="ARBA00023136"/>
    </source>
</evidence>
<keyword evidence="10" id="KW-1185">Reference proteome</keyword>
<dbReference type="Gene3D" id="3.30.70.1230">
    <property type="entry name" value="Nucleotide cyclase"/>
    <property type="match status" value="1"/>
</dbReference>
<feature type="transmembrane region" description="Helical" evidence="7">
    <location>
        <begin position="107"/>
        <end position="129"/>
    </location>
</feature>
<evidence type="ECO:0000256" key="4">
    <source>
        <dbReference type="ARBA" id="ARBA00022989"/>
    </source>
</evidence>
<feature type="transmembrane region" description="Helical" evidence="7">
    <location>
        <begin position="636"/>
        <end position="655"/>
    </location>
</feature>
<dbReference type="SMART" id="SM00044">
    <property type="entry name" value="CYCc"/>
    <property type="match status" value="1"/>
</dbReference>
<dbReference type="SUPFAM" id="SSF55073">
    <property type="entry name" value="Nucleotide cyclase"/>
    <property type="match status" value="1"/>
</dbReference>
<feature type="domain" description="Guanylate cyclase" evidence="8">
    <location>
        <begin position="1153"/>
        <end position="1285"/>
    </location>
</feature>
<dbReference type="PANTHER" id="PTHR11920:SF335">
    <property type="entry name" value="GUANYLATE CYCLASE"/>
    <property type="match status" value="1"/>
</dbReference>
<dbReference type="CDD" id="cd00130">
    <property type="entry name" value="PAS"/>
    <property type="match status" value="1"/>
</dbReference>
<comment type="caution">
    <text evidence="9">The sequence shown here is derived from an EMBL/GenBank/DDBJ whole genome shotgun (WGS) entry which is preliminary data.</text>
</comment>
<evidence type="ECO:0000256" key="7">
    <source>
        <dbReference type="SAM" id="Phobius"/>
    </source>
</evidence>
<dbReference type="PROSITE" id="PS50125">
    <property type="entry name" value="GUANYLATE_CYCLASE_2"/>
    <property type="match status" value="1"/>
</dbReference>
<evidence type="ECO:0000313" key="9">
    <source>
        <dbReference type="EMBL" id="KAK8880782.1"/>
    </source>
</evidence>
<name>A0ABR2JPX4_9EUKA</name>
<comment type="subcellular location">
    <subcellularLocation>
        <location evidence="1">Membrane</location>
    </subcellularLocation>
</comment>
<evidence type="ECO:0000259" key="8">
    <source>
        <dbReference type="PROSITE" id="PS50125"/>
    </source>
</evidence>
<dbReference type="InterPro" id="IPR001054">
    <property type="entry name" value="A/G_cyclase"/>
</dbReference>
<keyword evidence="6" id="KW-0456">Lyase</keyword>
<proteinExistence type="predicted"/>
<organism evidence="9 10">
    <name type="scientific">Tritrichomonas musculus</name>
    <dbReference type="NCBI Taxonomy" id="1915356"/>
    <lineage>
        <taxon>Eukaryota</taxon>
        <taxon>Metamonada</taxon>
        <taxon>Parabasalia</taxon>
        <taxon>Tritrichomonadida</taxon>
        <taxon>Tritrichomonadidae</taxon>
        <taxon>Tritrichomonas</taxon>
    </lineage>
</organism>
<feature type="transmembrane region" description="Helical" evidence="7">
    <location>
        <begin position="50"/>
        <end position="69"/>
    </location>
</feature>
<dbReference type="Gene3D" id="3.30.450.20">
    <property type="entry name" value="PAS domain"/>
    <property type="match status" value="1"/>
</dbReference>
<dbReference type="SMART" id="SM00091">
    <property type="entry name" value="PAS"/>
    <property type="match status" value="1"/>
</dbReference>
<dbReference type="InterPro" id="IPR000014">
    <property type="entry name" value="PAS"/>
</dbReference>
<keyword evidence="5 7" id="KW-0472">Membrane</keyword>
<keyword evidence="4 7" id="KW-1133">Transmembrane helix</keyword>
<feature type="transmembrane region" description="Helical" evidence="7">
    <location>
        <begin position="933"/>
        <end position="953"/>
    </location>
</feature>
<feature type="transmembrane region" description="Helical" evidence="7">
    <location>
        <begin position="81"/>
        <end position="101"/>
    </location>
</feature>
<dbReference type="Pfam" id="PF00211">
    <property type="entry name" value="Guanylate_cyc"/>
    <property type="match status" value="1"/>
</dbReference>
<dbReference type="InterPro" id="IPR035965">
    <property type="entry name" value="PAS-like_dom_sf"/>
</dbReference>
<evidence type="ECO:0000313" key="10">
    <source>
        <dbReference type="Proteomes" id="UP001470230"/>
    </source>
</evidence>
<feature type="transmembrane region" description="Helical" evidence="7">
    <location>
        <begin position="25"/>
        <end position="44"/>
    </location>
</feature>
<keyword evidence="2 7" id="KW-0812">Transmembrane</keyword>
<keyword evidence="3" id="KW-0547">Nucleotide-binding</keyword>
<evidence type="ECO:0000256" key="3">
    <source>
        <dbReference type="ARBA" id="ARBA00022741"/>
    </source>
</evidence>
<gene>
    <name evidence="9" type="ORF">M9Y10_003470</name>
</gene>
<accession>A0ABR2JPX4</accession>
<feature type="transmembrane region" description="Helical" evidence="7">
    <location>
        <begin position="722"/>
        <end position="747"/>
    </location>
</feature>
<dbReference type="InterPro" id="IPR029787">
    <property type="entry name" value="Nucleotide_cyclase"/>
</dbReference>
<feature type="transmembrane region" description="Helical" evidence="7">
    <location>
        <begin position="424"/>
        <end position="448"/>
    </location>
</feature>
<evidence type="ECO:0000256" key="1">
    <source>
        <dbReference type="ARBA" id="ARBA00004370"/>
    </source>
</evidence>
<protein>
    <recommendedName>
        <fullName evidence="8">Guanylate cyclase domain-containing protein</fullName>
    </recommendedName>
</protein>
<reference evidence="9 10" key="1">
    <citation type="submission" date="2024-04" db="EMBL/GenBank/DDBJ databases">
        <title>Tritrichomonas musculus Genome.</title>
        <authorList>
            <person name="Alves-Ferreira E."/>
            <person name="Grigg M."/>
            <person name="Lorenzi H."/>
            <person name="Galac M."/>
        </authorList>
    </citation>
    <scope>NUCLEOTIDE SEQUENCE [LARGE SCALE GENOMIC DNA]</scope>
    <source>
        <strain evidence="9 10">EAF2021</strain>
    </source>
</reference>